<dbReference type="Proteomes" id="UP001500466">
    <property type="component" value="Unassembled WGS sequence"/>
</dbReference>
<evidence type="ECO:0000313" key="6">
    <source>
        <dbReference type="EMBL" id="GAA4977110.1"/>
    </source>
</evidence>
<name>A0ABP9HSG5_9ACTN</name>
<evidence type="ECO:0000256" key="3">
    <source>
        <dbReference type="ARBA" id="ARBA00023163"/>
    </source>
</evidence>
<keyword evidence="2" id="KW-0238">DNA-binding</keyword>
<dbReference type="Pfam" id="PF01638">
    <property type="entry name" value="HxlR"/>
    <property type="match status" value="1"/>
</dbReference>
<dbReference type="EMBL" id="BAABHS010000018">
    <property type="protein sequence ID" value="GAA4977110.1"/>
    <property type="molecule type" value="Genomic_DNA"/>
</dbReference>
<protein>
    <submittedName>
        <fullName evidence="6">Helix-turn-helix domain-containing protein</fullName>
    </submittedName>
</protein>
<dbReference type="RefSeq" id="WP_425585077.1">
    <property type="nucleotide sequence ID" value="NZ_BAABHS010000018.1"/>
</dbReference>
<evidence type="ECO:0000256" key="2">
    <source>
        <dbReference type="ARBA" id="ARBA00023125"/>
    </source>
</evidence>
<dbReference type="InterPro" id="IPR036388">
    <property type="entry name" value="WH-like_DNA-bd_sf"/>
</dbReference>
<evidence type="ECO:0000259" key="5">
    <source>
        <dbReference type="PROSITE" id="PS51118"/>
    </source>
</evidence>
<dbReference type="Gene3D" id="1.10.10.10">
    <property type="entry name" value="Winged helix-like DNA-binding domain superfamily/Winged helix DNA-binding domain"/>
    <property type="match status" value="1"/>
</dbReference>
<dbReference type="InterPro" id="IPR002577">
    <property type="entry name" value="HTH_HxlR"/>
</dbReference>
<keyword evidence="7" id="KW-1185">Reference proteome</keyword>
<evidence type="ECO:0000313" key="7">
    <source>
        <dbReference type="Proteomes" id="UP001500466"/>
    </source>
</evidence>
<proteinExistence type="predicted"/>
<evidence type="ECO:0000256" key="4">
    <source>
        <dbReference type="SAM" id="MobiDB-lite"/>
    </source>
</evidence>
<organism evidence="6 7">
    <name type="scientific">Yinghuangia aomiensis</name>
    <dbReference type="NCBI Taxonomy" id="676205"/>
    <lineage>
        <taxon>Bacteria</taxon>
        <taxon>Bacillati</taxon>
        <taxon>Actinomycetota</taxon>
        <taxon>Actinomycetes</taxon>
        <taxon>Kitasatosporales</taxon>
        <taxon>Streptomycetaceae</taxon>
        <taxon>Yinghuangia</taxon>
    </lineage>
</organism>
<dbReference type="PROSITE" id="PS51118">
    <property type="entry name" value="HTH_HXLR"/>
    <property type="match status" value="1"/>
</dbReference>
<dbReference type="InterPro" id="IPR036390">
    <property type="entry name" value="WH_DNA-bd_sf"/>
</dbReference>
<dbReference type="PANTHER" id="PTHR33204:SF39">
    <property type="entry name" value="TRANSCRIPTIONAL REGULATORY PROTEIN"/>
    <property type="match status" value="1"/>
</dbReference>
<comment type="caution">
    <text evidence="6">The sequence shown here is derived from an EMBL/GenBank/DDBJ whole genome shotgun (WGS) entry which is preliminary data.</text>
</comment>
<dbReference type="SUPFAM" id="SSF46785">
    <property type="entry name" value="Winged helix' DNA-binding domain"/>
    <property type="match status" value="1"/>
</dbReference>
<keyword evidence="1" id="KW-0805">Transcription regulation</keyword>
<dbReference type="PANTHER" id="PTHR33204">
    <property type="entry name" value="TRANSCRIPTIONAL REGULATOR, MARR FAMILY"/>
    <property type="match status" value="1"/>
</dbReference>
<accession>A0ABP9HSG5</accession>
<feature type="region of interest" description="Disordered" evidence="4">
    <location>
        <begin position="1"/>
        <end position="21"/>
    </location>
</feature>
<keyword evidence="3" id="KW-0804">Transcription</keyword>
<sequence>MFDIAPAGDGRGSAPDAEPFAAAAPLPPLSADMFAPGCPARGMPIRIGEKWSGLVVVCLADGPRRFSELKVPLRGVTPKVLTDTLRALERDGMITRTAYEEMPPRVEYALTGLGRSLLGPIAACREWAMTHLPELMAARDAYDDANGRAAS</sequence>
<reference evidence="7" key="1">
    <citation type="journal article" date="2019" name="Int. J. Syst. Evol. Microbiol.">
        <title>The Global Catalogue of Microorganisms (GCM) 10K type strain sequencing project: providing services to taxonomists for standard genome sequencing and annotation.</title>
        <authorList>
            <consortium name="The Broad Institute Genomics Platform"/>
            <consortium name="The Broad Institute Genome Sequencing Center for Infectious Disease"/>
            <person name="Wu L."/>
            <person name="Ma J."/>
        </authorList>
    </citation>
    <scope>NUCLEOTIDE SEQUENCE [LARGE SCALE GENOMIC DNA]</scope>
    <source>
        <strain evidence="7">JCM 17986</strain>
    </source>
</reference>
<evidence type="ECO:0000256" key="1">
    <source>
        <dbReference type="ARBA" id="ARBA00023015"/>
    </source>
</evidence>
<feature type="domain" description="HTH hxlR-type" evidence="5">
    <location>
        <begin position="38"/>
        <end position="136"/>
    </location>
</feature>
<gene>
    <name evidence="6" type="ORF">GCM10023205_50600</name>
</gene>